<evidence type="ECO:0008006" key="4">
    <source>
        <dbReference type="Google" id="ProtNLM"/>
    </source>
</evidence>
<protein>
    <recommendedName>
        <fullName evidence="4">Peptidoglycan peptidase</fullName>
    </recommendedName>
</protein>
<dbReference type="EMBL" id="NEVQ01000008">
    <property type="protein sequence ID" value="OZI59110.1"/>
    <property type="molecule type" value="Genomic_DNA"/>
</dbReference>
<proteinExistence type="predicted"/>
<keyword evidence="1" id="KW-0732">Signal</keyword>
<sequence length="217" mass="24144">MPIRVTTVILSLALITLPAYAHDFTEWRTGDLVFQDSAGPQSAAIRIATKSRYTHMGIVRLTPSGPVVIEAARTVSETPLAKFLARGQQGQYAVYRLNTATPESIQTALAEASRYTGRPYDIFFRLEPDAIYCSELPYYAFKAAGITLGKTERFGTLAVDNPAVRTLFLARWERHPDCQATDQAGCWQRIQEQLLVTPASIAADQQITRIFSNFPQE</sequence>
<dbReference type="Pfam" id="PF05708">
    <property type="entry name" value="Peptidase_C92"/>
    <property type="match status" value="1"/>
</dbReference>
<feature type="chain" id="PRO_5013012016" description="Peptidoglycan peptidase" evidence="1">
    <location>
        <begin position="22"/>
        <end position="217"/>
    </location>
</feature>
<dbReference type="SUPFAM" id="SSF54001">
    <property type="entry name" value="Cysteine proteinases"/>
    <property type="match status" value="1"/>
</dbReference>
<feature type="signal peptide" evidence="1">
    <location>
        <begin position="1"/>
        <end position="21"/>
    </location>
</feature>
<evidence type="ECO:0000256" key="1">
    <source>
        <dbReference type="SAM" id="SignalP"/>
    </source>
</evidence>
<organism evidence="2 3">
    <name type="scientific">Bordetella genomosp. 4</name>
    <dbReference type="NCBI Taxonomy" id="463044"/>
    <lineage>
        <taxon>Bacteria</taxon>
        <taxon>Pseudomonadati</taxon>
        <taxon>Pseudomonadota</taxon>
        <taxon>Betaproteobacteria</taxon>
        <taxon>Burkholderiales</taxon>
        <taxon>Alcaligenaceae</taxon>
        <taxon>Bordetella</taxon>
    </lineage>
</organism>
<reference evidence="2 3" key="1">
    <citation type="submission" date="2017-05" db="EMBL/GenBank/DDBJ databases">
        <title>Complete and WGS of Bordetella genogroups.</title>
        <authorList>
            <person name="Spilker T."/>
            <person name="LiPuma J."/>
        </authorList>
    </citation>
    <scope>NUCLEOTIDE SEQUENCE [LARGE SCALE GENOMIC DNA]</scope>
    <source>
        <strain evidence="2 3">AU9919</strain>
    </source>
</reference>
<evidence type="ECO:0000313" key="2">
    <source>
        <dbReference type="EMBL" id="OZI59110.1"/>
    </source>
</evidence>
<keyword evidence="3" id="KW-1185">Reference proteome</keyword>
<evidence type="ECO:0000313" key="3">
    <source>
        <dbReference type="Proteomes" id="UP000216885"/>
    </source>
</evidence>
<dbReference type="Proteomes" id="UP000216885">
    <property type="component" value="Unassembled WGS sequence"/>
</dbReference>
<dbReference type="InterPro" id="IPR038765">
    <property type="entry name" value="Papain-like_cys_pep_sf"/>
</dbReference>
<accession>A0A261UD03</accession>
<dbReference type="AlphaFoldDB" id="A0A261UD03"/>
<dbReference type="OrthoDB" id="195541at2"/>
<comment type="caution">
    <text evidence="2">The sequence shown here is derived from an EMBL/GenBank/DDBJ whole genome shotgun (WGS) entry which is preliminary data.</text>
</comment>
<dbReference type="Gene3D" id="3.90.1720.10">
    <property type="entry name" value="endopeptidase domain like (from Nostoc punctiforme)"/>
    <property type="match status" value="1"/>
</dbReference>
<name>A0A261UD03_9BORD</name>
<dbReference type="RefSeq" id="WP_094820095.1">
    <property type="nucleotide sequence ID" value="NZ_NEVO01000004.1"/>
</dbReference>
<gene>
    <name evidence="2" type="ORF">CAL20_05620</name>
</gene>
<dbReference type="InterPro" id="IPR024453">
    <property type="entry name" value="Peptidase_C92"/>
</dbReference>